<feature type="domain" description="Mug135-like C-terminal" evidence="2">
    <location>
        <begin position="147"/>
        <end position="223"/>
    </location>
</feature>
<evidence type="ECO:0000259" key="2">
    <source>
        <dbReference type="Pfam" id="PF08593"/>
    </source>
</evidence>
<proteinExistence type="inferred from homology"/>
<comment type="similarity">
    <text evidence="1">Belongs to the UPF0612 family.</text>
</comment>
<keyword evidence="4" id="KW-1185">Reference proteome</keyword>
<evidence type="ECO:0000256" key="1">
    <source>
        <dbReference type="ARBA" id="ARBA00005788"/>
    </source>
</evidence>
<reference evidence="3 4" key="1">
    <citation type="submission" date="2014-06" db="EMBL/GenBank/DDBJ databases">
        <title>Evolutionary Origins and Diversification of the Mycorrhizal Mutualists.</title>
        <authorList>
            <consortium name="DOE Joint Genome Institute"/>
            <consortium name="Mycorrhizal Genomics Consortium"/>
            <person name="Kohler A."/>
            <person name="Kuo A."/>
            <person name="Nagy L.G."/>
            <person name="Floudas D."/>
            <person name="Copeland A."/>
            <person name="Barry K.W."/>
            <person name="Cichocki N."/>
            <person name="Veneault-Fourrey C."/>
            <person name="LaButti K."/>
            <person name="Lindquist E.A."/>
            <person name="Lipzen A."/>
            <person name="Lundell T."/>
            <person name="Morin E."/>
            <person name="Murat C."/>
            <person name="Riley R."/>
            <person name="Ohm R."/>
            <person name="Sun H."/>
            <person name="Tunlid A."/>
            <person name="Henrissat B."/>
            <person name="Grigoriev I.V."/>
            <person name="Hibbett D.S."/>
            <person name="Martin F."/>
        </authorList>
    </citation>
    <scope>NUCLEOTIDE SEQUENCE [LARGE SCALE GENOMIC DNA]</scope>
    <source>
        <strain evidence="3 4">SS14</strain>
    </source>
</reference>
<dbReference type="EMBL" id="KN837413">
    <property type="protein sequence ID" value="KIJ25475.1"/>
    <property type="molecule type" value="Genomic_DNA"/>
</dbReference>
<accession>A0A0C9UJS2</accession>
<protein>
    <recommendedName>
        <fullName evidence="2">Mug135-like C-terminal domain-containing protein</fullName>
    </recommendedName>
</protein>
<dbReference type="Pfam" id="PF08593">
    <property type="entry name" value="Mug135_C"/>
    <property type="match status" value="1"/>
</dbReference>
<dbReference type="HOGENOM" id="CLU_083406_0_0_1"/>
<evidence type="ECO:0000313" key="3">
    <source>
        <dbReference type="EMBL" id="KIJ25475.1"/>
    </source>
</evidence>
<organism evidence="3 4">
    <name type="scientific">Sphaerobolus stellatus (strain SS14)</name>
    <dbReference type="NCBI Taxonomy" id="990650"/>
    <lineage>
        <taxon>Eukaryota</taxon>
        <taxon>Fungi</taxon>
        <taxon>Dikarya</taxon>
        <taxon>Basidiomycota</taxon>
        <taxon>Agaricomycotina</taxon>
        <taxon>Agaricomycetes</taxon>
        <taxon>Phallomycetidae</taxon>
        <taxon>Geastrales</taxon>
        <taxon>Sphaerobolaceae</taxon>
        <taxon>Sphaerobolus</taxon>
    </lineage>
</organism>
<evidence type="ECO:0000313" key="4">
    <source>
        <dbReference type="Proteomes" id="UP000054279"/>
    </source>
</evidence>
<dbReference type="Proteomes" id="UP000054279">
    <property type="component" value="Unassembled WGS sequence"/>
</dbReference>
<dbReference type="AlphaFoldDB" id="A0A0C9UJS2"/>
<gene>
    <name evidence="3" type="ORF">M422DRAFT_38679</name>
</gene>
<name>A0A0C9UJS2_SPHS4</name>
<dbReference type="InterPro" id="IPR013902">
    <property type="entry name" value="Mug135-like_C"/>
</dbReference>
<sequence length="226" mass="24696">MAATIPLPPLQTLVLKQPSESAIPPSDKDLVNAHKYVMDTSTAYSLIQQRYNEHSDEDAGIVDYAEAIRYEAKVLAHTEDGQPPWLAAVLAPLLTSQEEIKGNLAELKGSLVEGVAELKAQVTAVEGKLDLLIMRQADTARTLAKSFNFRQGGMPENVLQIVPFGDGQYPSDMGLPALNTIAAVENLTTQHRNEYLTHYYPNQVITGSVVKRKKLLLNALGCKIST</sequence>